<reference evidence="2" key="1">
    <citation type="journal article" date="2023" name="Mol. Phylogenet. Evol.">
        <title>Genome-scale phylogeny and comparative genomics of the fungal order Sordariales.</title>
        <authorList>
            <person name="Hensen N."/>
            <person name="Bonometti L."/>
            <person name="Westerberg I."/>
            <person name="Brannstrom I.O."/>
            <person name="Guillou S."/>
            <person name="Cros-Aarteil S."/>
            <person name="Calhoun S."/>
            <person name="Haridas S."/>
            <person name="Kuo A."/>
            <person name="Mondo S."/>
            <person name="Pangilinan J."/>
            <person name="Riley R."/>
            <person name="LaButti K."/>
            <person name="Andreopoulos B."/>
            <person name="Lipzen A."/>
            <person name="Chen C."/>
            <person name="Yan M."/>
            <person name="Daum C."/>
            <person name="Ng V."/>
            <person name="Clum A."/>
            <person name="Steindorff A."/>
            <person name="Ohm R.A."/>
            <person name="Martin F."/>
            <person name="Silar P."/>
            <person name="Natvig D.O."/>
            <person name="Lalanne C."/>
            <person name="Gautier V."/>
            <person name="Ament-Velasquez S.L."/>
            <person name="Kruys A."/>
            <person name="Hutchinson M.I."/>
            <person name="Powell A.J."/>
            <person name="Barry K."/>
            <person name="Miller A.N."/>
            <person name="Grigoriev I.V."/>
            <person name="Debuchy R."/>
            <person name="Gladieux P."/>
            <person name="Hiltunen Thoren M."/>
            <person name="Johannesson H."/>
        </authorList>
    </citation>
    <scope>NUCLEOTIDE SEQUENCE</scope>
    <source>
        <strain evidence="2">SMH4131-1</strain>
    </source>
</reference>
<organism evidence="2 3">
    <name type="scientific">Cercophora scortea</name>
    <dbReference type="NCBI Taxonomy" id="314031"/>
    <lineage>
        <taxon>Eukaryota</taxon>
        <taxon>Fungi</taxon>
        <taxon>Dikarya</taxon>
        <taxon>Ascomycota</taxon>
        <taxon>Pezizomycotina</taxon>
        <taxon>Sordariomycetes</taxon>
        <taxon>Sordariomycetidae</taxon>
        <taxon>Sordariales</taxon>
        <taxon>Lasiosphaeriaceae</taxon>
        <taxon>Cercophora</taxon>
    </lineage>
</organism>
<dbReference type="Proteomes" id="UP001286456">
    <property type="component" value="Unassembled WGS sequence"/>
</dbReference>
<feature type="chain" id="PRO_5041987684" description="PepSY domain-containing protein" evidence="1">
    <location>
        <begin position="22"/>
        <end position="83"/>
    </location>
</feature>
<gene>
    <name evidence="2" type="ORF">B0T19DRAFT_445665</name>
</gene>
<sequence>MRPQTFFVAFFVGSTLGLVLPQRMNGAVEMVRRAIEHAGASGHDDGDGIAYRWVGRCKDHTEDGEDMAVSFDGEVVEVPAVGE</sequence>
<dbReference type="AlphaFoldDB" id="A0AAE0M5C6"/>
<keyword evidence="3" id="KW-1185">Reference proteome</keyword>
<evidence type="ECO:0000313" key="3">
    <source>
        <dbReference type="Proteomes" id="UP001286456"/>
    </source>
</evidence>
<name>A0AAE0M5C6_9PEZI</name>
<comment type="caution">
    <text evidence="2">The sequence shown here is derived from an EMBL/GenBank/DDBJ whole genome shotgun (WGS) entry which is preliminary data.</text>
</comment>
<protein>
    <recommendedName>
        <fullName evidence="4">PepSY domain-containing protein</fullName>
    </recommendedName>
</protein>
<keyword evidence="1" id="KW-0732">Signal</keyword>
<accession>A0AAE0M5C6</accession>
<evidence type="ECO:0000313" key="2">
    <source>
        <dbReference type="EMBL" id="KAK3319877.1"/>
    </source>
</evidence>
<evidence type="ECO:0000256" key="1">
    <source>
        <dbReference type="SAM" id="SignalP"/>
    </source>
</evidence>
<proteinExistence type="predicted"/>
<reference evidence="2" key="2">
    <citation type="submission" date="2023-06" db="EMBL/GenBank/DDBJ databases">
        <authorList>
            <consortium name="Lawrence Berkeley National Laboratory"/>
            <person name="Haridas S."/>
            <person name="Hensen N."/>
            <person name="Bonometti L."/>
            <person name="Westerberg I."/>
            <person name="Brannstrom I.O."/>
            <person name="Guillou S."/>
            <person name="Cros-Aarteil S."/>
            <person name="Calhoun S."/>
            <person name="Kuo A."/>
            <person name="Mondo S."/>
            <person name="Pangilinan J."/>
            <person name="Riley R."/>
            <person name="Labutti K."/>
            <person name="Andreopoulos B."/>
            <person name="Lipzen A."/>
            <person name="Chen C."/>
            <person name="Yanf M."/>
            <person name="Daum C."/>
            <person name="Ng V."/>
            <person name="Clum A."/>
            <person name="Steindorff A."/>
            <person name="Ohm R."/>
            <person name="Martin F."/>
            <person name="Silar P."/>
            <person name="Natvig D."/>
            <person name="Lalanne C."/>
            <person name="Gautier V."/>
            <person name="Ament-Velasquez S.L."/>
            <person name="Kruys A."/>
            <person name="Hutchinson M.I."/>
            <person name="Powell A.J."/>
            <person name="Barry K."/>
            <person name="Miller A.N."/>
            <person name="Grigoriev I.V."/>
            <person name="Debuchy R."/>
            <person name="Gladieux P."/>
            <person name="Thoren M.H."/>
            <person name="Johannesson H."/>
        </authorList>
    </citation>
    <scope>NUCLEOTIDE SEQUENCE</scope>
    <source>
        <strain evidence="2">SMH4131-1</strain>
    </source>
</reference>
<dbReference type="EMBL" id="JAUEPO010000006">
    <property type="protein sequence ID" value="KAK3319877.1"/>
    <property type="molecule type" value="Genomic_DNA"/>
</dbReference>
<evidence type="ECO:0008006" key="4">
    <source>
        <dbReference type="Google" id="ProtNLM"/>
    </source>
</evidence>
<feature type="signal peptide" evidence="1">
    <location>
        <begin position="1"/>
        <end position="21"/>
    </location>
</feature>